<evidence type="ECO:0000313" key="6">
    <source>
        <dbReference type="EMBL" id="GAO51898.1"/>
    </source>
</evidence>
<evidence type="ECO:0000256" key="3">
    <source>
        <dbReference type="ARBA" id="ARBA00023274"/>
    </source>
</evidence>
<name>A0A0E9NQ30_SAICN</name>
<dbReference type="PROSITE" id="PS00049">
    <property type="entry name" value="RIBOSOMAL_L14"/>
    <property type="match status" value="1"/>
</dbReference>
<dbReference type="Pfam" id="PF16488">
    <property type="entry name" value="ArgoL2"/>
    <property type="match status" value="1"/>
</dbReference>
<proteinExistence type="inferred from homology"/>
<feature type="region of interest" description="Disordered" evidence="4">
    <location>
        <begin position="179"/>
        <end position="238"/>
    </location>
</feature>
<evidence type="ECO:0000313" key="7">
    <source>
        <dbReference type="Proteomes" id="UP000033140"/>
    </source>
</evidence>
<feature type="compositionally biased region" description="Low complexity" evidence="4">
    <location>
        <begin position="179"/>
        <end position="190"/>
    </location>
</feature>
<dbReference type="GO" id="GO:0003676">
    <property type="term" value="F:nucleic acid binding"/>
    <property type="evidence" value="ECO:0007669"/>
    <property type="project" value="InterPro"/>
</dbReference>
<dbReference type="CDD" id="cd04657">
    <property type="entry name" value="Piwi_ago-like"/>
    <property type="match status" value="1"/>
</dbReference>
<feature type="compositionally biased region" description="Low complexity" evidence="4">
    <location>
        <begin position="212"/>
        <end position="221"/>
    </location>
</feature>
<dbReference type="Pfam" id="PF00238">
    <property type="entry name" value="Ribosomal_L14"/>
    <property type="match status" value="1"/>
</dbReference>
<dbReference type="GO" id="GO:0005840">
    <property type="term" value="C:ribosome"/>
    <property type="evidence" value="ECO:0007669"/>
    <property type="project" value="UniProtKB-KW"/>
</dbReference>
<gene>
    <name evidence="6" type="ORF">G7K_5986-t1</name>
</gene>
<evidence type="ECO:0000259" key="5">
    <source>
        <dbReference type="PROSITE" id="PS50822"/>
    </source>
</evidence>
<evidence type="ECO:0000256" key="1">
    <source>
        <dbReference type="ARBA" id="ARBA00010745"/>
    </source>
</evidence>
<dbReference type="Gene3D" id="2.170.260.10">
    <property type="entry name" value="paz domain"/>
    <property type="match status" value="1"/>
</dbReference>
<dbReference type="Pfam" id="PF16487">
    <property type="entry name" value="ArgoMid"/>
    <property type="match status" value="1"/>
</dbReference>
<dbReference type="CDD" id="cd02846">
    <property type="entry name" value="PAZ_argonaute_like"/>
    <property type="match status" value="1"/>
</dbReference>
<dbReference type="InterPro" id="IPR036853">
    <property type="entry name" value="Ribosomal_uL14_sf"/>
</dbReference>
<dbReference type="SUPFAM" id="SSF101690">
    <property type="entry name" value="PAZ domain"/>
    <property type="match status" value="1"/>
</dbReference>
<feature type="domain" description="Piwi" evidence="5">
    <location>
        <begin position="644"/>
        <end position="931"/>
    </location>
</feature>
<dbReference type="GO" id="GO:0006412">
    <property type="term" value="P:translation"/>
    <property type="evidence" value="ECO:0007669"/>
    <property type="project" value="InterPro"/>
</dbReference>
<protein>
    <recommendedName>
        <fullName evidence="5">Piwi domain-containing protein</fullName>
    </recommendedName>
</protein>
<dbReference type="PROSITE" id="PS50822">
    <property type="entry name" value="PIWI"/>
    <property type="match status" value="1"/>
</dbReference>
<dbReference type="InterPro" id="IPR032474">
    <property type="entry name" value="Argonaute_N"/>
</dbReference>
<dbReference type="Pfam" id="PF08699">
    <property type="entry name" value="ArgoL1"/>
    <property type="match status" value="1"/>
</dbReference>
<dbReference type="SMART" id="SM01374">
    <property type="entry name" value="Ribosomal_L14"/>
    <property type="match status" value="1"/>
</dbReference>
<organism evidence="6 7">
    <name type="scientific">Saitoella complicata (strain BCRC 22490 / CBS 7301 / JCM 7358 / NBRC 10748 / NRRL Y-17804)</name>
    <dbReference type="NCBI Taxonomy" id="698492"/>
    <lineage>
        <taxon>Eukaryota</taxon>
        <taxon>Fungi</taxon>
        <taxon>Dikarya</taxon>
        <taxon>Ascomycota</taxon>
        <taxon>Taphrinomycotina</taxon>
        <taxon>Taphrinomycotina incertae sedis</taxon>
        <taxon>Saitoella</taxon>
    </lineage>
</organism>
<feature type="compositionally biased region" description="Gly residues" evidence="4">
    <location>
        <begin position="198"/>
        <end position="211"/>
    </location>
</feature>
<dbReference type="SMART" id="SM01163">
    <property type="entry name" value="DUF1785"/>
    <property type="match status" value="1"/>
</dbReference>
<dbReference type="InterPro" id="IPR045246">
    <property type="entry name" value="Piwi_ago-like"/>
</dbReference>
<dbReference type="InterPro" id="IPR003165">
    <property type="entry name" value="Piwi"/>
</dbReference>
<dbReference type="GO" id="GO:1990904">
    <property type="term" value="C:ribonucleoprotein complex"/>
    <property type="evidence" value="ECO:0007669"/>
    <property type="project" value="UniProtKB-KW"/>
</dbReference>
<dbReference type="AlphaFoldDB" id="A0A0E9NQ30"/>
<dbReference type="GO" id="GO:0003735">
    <property type="term" value="F:structural constituent of ribosome"/>
    <property type="evidence" value="ECO:0007669"/>
    <property type="project" value="InterPro"/>
</dbReference>
<dbReference type="InterPro" id="IPR000218">
    <property type="entry name" value="Ribosomal_uL14"/>
</dbReference>
<dbReference type="InterPro" id="IPR014811">
    <property type="entry name" value="ArgoL1"/>
</dbReference>
<evidence type="ECO:0000256" key="2">
    <source>
        <dbReference type="ARBA" id="ARBA00022980"/>
    </source>
</evidence>
<dbReference type="InterPro" id="IPR019972">
    <property type="entry name" value="Ribosomal_uL14_CS"/>
</dbReference>
<dbReference type="HAMAP" id="MF_01367">
    <property type="entry name" value="Ribosomal_uL14"/>
    <property type="match status" value="1"/>
</dbReference>
<dbReference type="InterPro" id="IPR036085">
    <property type="entry name" value="PAZ_dom_sf"/>
</dbReference>
<dbReference type="InterPro" id="IPR036397">
    <property type="entry name" value="RNaseH_sf"/>
</dbReference>
<comment type="similarity">
    <text evidence="1">Belongs to the universal ribosomal protein uL14 family.</text>
</comment>
<keyword evidence="2" id="KW-0689">Ribosomal protein</keyword>
<dbReference type="CDD" id="cd00337">
    <property type="entry name" value="Ribosomal_uL14"/>
    <property type="match status" value="1"/>
</dbReference>
<dbReference type="InterPro" id="IPR032473">
    <property type="entry name" value="Argonaute_Mid_dom"/>
</dbReference>
<dbReference type="Gene3D" id="2.40.150.20">
    <property type="entry name" value="Ribosomal protein L14"/>
    <property type="match status" value="1"/>
</dbReference>
<dbReference type="SUPFAM" id="SSF53098">
    <property type="entry name" value="Ribonuclease H-like"/>
    <property type="match status" value="1"/>
</dbReference>
<dbReference type="FunFam" id="2.40.150.20:FF:000003">
    <property type="entry name" value="60S ribosomal protein L23"/>
    <property type="match status" value="1"/>
</dbReference>
<comment type="caution">
    <text evidence="6">The sequence shown here is derived from an EMBL/GenBank/DDBJ whole genome shotgun (WGS) entry which is preliminary data.</text>
</comment>
<dbReference type="SMART" id="SM00950">
    <property type="entry name" value="Piwi"/>
    <property type="match status" value="1"/>
</dbReference>
<dbReference type="OMA" id="CFAQQQH"/>
<evidence type="ECO:0000256" key="4">
    <source>
        <dbReference type="SAM" id="MobiDB-lite"/>
    </source>
</evidence>
<dbReference type="PANTHER" id="PTHR22891">
    <property type="entry name" value="EUKARYOTIC TRANSLATION INITIATION FACTOR 2C"/>
    <property type="match status" value="1"/>
</dbReference>
<dbReference type="Gene3D" id="3.40.50.2300">
    <property type="match status" value="1"/>
</dbReference>
<dbReference type="SUPFAM" id="SSF50193">
    <property type="entry name" value="Ribosomal protein L14"/>
    <property type="match status" value="1"/>
</dbReference>
<sequence length="1156" mass="125699">MSSWVGADARTQPPAFVKSPPTPVVTNPIYRLLLQSIIQLSLLIEFAVIQPTTMAAASAPPIALTDLVRRPGFNTSYGTPSRVNANHYPVTQLPQGRIIQWDVDIVPAHNKTARVSQAVKWKVWRNKMTWDAMGGAPVVYNGDKIAWSLSGEVPFEGAGGVVFEVDLSVGGPAPAKISAAPAAPVAAEGGTAERGGKGGRGGRGGRGGARGGSAAAASSTPAPAPAPTPALAPTSAAPKGDRRDIFRVTLKFATTIEMEPLSLFLHHKHSKDTAITEAITFLSHLIRQTPSSGLIPIRSSFFTLEGGMKLGDGLEVLSGIFQSARPAFGRMGLNVDAVMTAFLEGHLNVLEYAKLVLNARRTEDVSPGTMKGVALKRAMKILNRFVRGLVVYVKHRGPSKEEQGQMLKRVVERDATKLIFDQSGRDGSTVKVSVTKYMLETYNVRLQHPTAFVAETMSGAHLPLELAFIFPGQKFKGQLSPRQLQAMIKIACTRPNERFGAIRRNVERLDWSGDMYLKHYGMTVSKTMVTCDARLLPPPKIVYGRGKGNEVVPRGGQWNLRDKKLIEPKPIIGMGMLIMESPRVLPAAVGMNWLKCLQTTARNLGMGIQTQQPPVMHADMGDVERDVERLWRATGNAVNSKPTLLIFVVPSPGQEVYLAIKHVCDLKFGVASQVVVMKHVQRPSDQYCANLLMKINVKLGGVNVVLSPDPKNVLQSAKETTLLLGADVSHPPPGSGGVSLASLVGSTNVEGTKYAAVARAQEGRLEMIADMQEMTMQLLRSFYKGTHKKPTRIIYFRDGVSEGQFRQCLDIELAAIKQACEILEHGYSPKITVVIAQKRHNTRFQPATPQGGDQHGNVIPGTCVDNGVTHPSEFDFYLHVIHDENNFRAADFQKLVHDLCYVYARSTTSVSLVPVTYYAHIVGNRVKAHLNADLLLGLGSETATEVSGHGEREDARVPELPQVEEKLRGVMWFIPRISRPGSSVLWITPNNHPSLFNPHNQQKCLSAVRYSRVERRRDAVGRGGAAGNKFRMTLGLPTGAVMNCADNSGAKNLYVVSVFGTGARLNRLPAAAPGDMIMATVKKGKPELRKKIMPAVVVRQRKPWRRPDGVFLYFEDNAGVIVNPKGEMKGSAITGPVAKECADLWPRIASNSGTVV</sequence>
<reference evidence="6 7" key="2">
    <citation type="journal article" date="2014" name="J. Gen. Appl. Microbiol.">
        <title>The early diverging ascomycetous budding yeast Saitoella complicata has three histone deacetylases belonging to the Clr6, Hos2, and Rpd3 lineages.</title>
        <authorList>
            <person name="Nishida H."/>
            <person name="Matsumoto T."/>
            <person name="Kondo S."/>
            <person name="Hamamoto M."/>
            <person name="Yoshikawa H."/>
        </authorList>
    </citation>
    <scope>NUCLEOTIDE SEQUENCE [LARGE SCALE GENOMIC DNA]</scope>
    <source>
        <strain evidence="6 7">NRRL Y-17804</strain>
    </source>
</reference>
<dbReference type="STRING" id="698492.A0A0E9NQ30"/>
<dbReference type="Gene3D" id="3.30.420.10">
    <property type="entry name" value="Ribonuclease H-like superfamily/Ribonuclease H"/>
    <property type="match status" value="1"/>
</dbReference>
<dbReference type="Proteomes" id="UP000033140">
    <property type="component" value="Unassembled WGS sequence"/>
</dbReference>
<accession>A0A0E9NQ30</accession>
<keyword evidence="3" id="KW-0687">Ribonucleoprotein</keyword>
<dbReference type="InterPro" id="IPR012337">
    <property type="entry name" value="RNaseH-like_sf"/>
</dbReference>
<dbReference type="Pfam" id="PF02171">
    <property type="entry name" value="Piwi"/>
    <property type="match status" value="1"/>
</dbReference>
<reference evidence="6 7" key="1">
    <citation type="journal article" date="2011" name="J. Gen. Appl. Microbiol.">
        <title>Draft genome sequencing of the enigmatic yeast Saitoella complicata.</title>
        <authorList>
            <person name="Nishida H."/>
            <person name="Hamamoto M."/>
            <person name="Sugiyama J."/>
        </authorList>
    </citation>
    <scope>NUCLEOTIDE SEQUENCE [LARGE SCALE GENOMIC DNA]</scope>
    <source>
        <strain evidence="6 7">NRRL Y-17804</strain>
    </source>
</reference>
<dbReference type="InterPro" id="IPR032472">
    <property type="entry name" value="ArgoL2"/>
</dbReference>
<dbReference type="Pfam" id="PF16486">
    <property type="entry name" value="ArgoN"/>
    <property type="match status" value="1"/>
</dbReference>
<keyword evidence="7" id="KW-1185">Reference proteome</keyword>
<reference evidence="6 7" key="3">
    <citation type="journal article" date="2015" name="Genome Announc.">
        <title>Draft Genome Sequence of the Archiascomycetous Yeast Saitoella complicata.</title>
        <authorList>
            <person name="Yamauchi K."/>
            <person name="Kondo S."/>
            <person name="Hamamoto M."/>
            <person name="Takahashi Y."/>
            <person name="Ogura Y."/>
            <person name="Hayashi T."/>
            <person name="Nishida H."/>
        </authorList>
    </citation>
    <scope>NUCLEOTIDE SEQUENCE [LARGE SCALE GENOMIC DNA]</scope>
    <source>
        <strain evidence="6 7">NRRL Y-17804</strain>
    </source>
</reference>
<dbReference type="EMBL" id="BACD03000055">
    <property type="protein sequence ID" value="GAO51898.1"/>
    <property type="molecule type" value="Genomic_DNA"/>
</dbReference>